<dbReference type="Pfam" id="PF13472">
    <property type="entry name" value="Lipase_GDSL_2"/>
    <property type="match status" value="1"/>
</dbReference>
<dbReference type="EMBL" id="JAPHEH010000001">
    <property type="protein sequence ID" value="MDG4475080.1"/>
    <property type="molecule type" value="Genomic_DNA"/>
</dbReference>
<protein>
    <submittedName>
        <fullName evidence="2">GDSL-type esterase/lipase family protein</fullName>
    </submittedName>
</protein>
<comment type="caution">
    <text evidence="2">The sequence shown here is derived from an EMBL/GenBank/DDBJ whole genome shotgun (WGS) entry which is preliminary data.</text>
</comment>
<proteinExistence type="predicted"/>
<accession>A0A9X4MF89</accession>
<keyword evidence="3" id="KW-1185">Reference proteome</keyword>
<sequence>MRLLFLGDSLVEFCNWQGRFPLHTAVNGGRAGETVAGLLAELPMHLHRCPEPERVFLMIGTNNLLREEYGFLPDYEKILATLGQILPPEKITITSLPPIQARHLAPLAISRLNESLLQLSREKKAGFLDLFTAFNTAPQTVAACFSEDGVHFSPLGYEIWSACLARTL</sequence>
<dbReference type="SUPFAM" id="SSF52266">
    <property type="entry name" value="SGNH hydrolase"/>
    <property type="match status" value="1"/>
</dbReference>
<reference evidence="2" key="2">
    <citation type="submission" date="2022-10" db="EMBL/GenBank/DDBJ databases">
        <authorList>
            <person name="Aronson H.S."/>
        </authorList>
    </citation>
    <scope>NUCLEOTIDE SEQUENCE</scope>
    <source>
        <strain evidence="2">RS19-109</strain>
    </source>
</reference>
<feature type="domain" description="SGNH hydrolase-type esterase" evidence="1">
    <location>
        <begin position="5"/>
        <end position="159"/>
    </location>
</feature>
<dbReference type="InterPro" id="IPR036514">
    <property type="entry name" value="SGNH_hydro_sf"/>
</dbReference>
<evidence type="ECO:0000259" key="1">
    <source>
        <dbReference type="Pfam" id="PF13472"/>
    </source>
</evidence>
<dbReference type="Proteomes" id="UP001154240">
    <property type="component" value="Unassembled WGS sequence"/>
</dbReference>
<evidence type="ECO:0000313" key="3">
    <source>
        <dbReference type="Proteomes" id="UP001154240"/>
    </source>
</evidence>
<dbReference type="Gene3D" id="3.40.50.1110">
    <property type="entry name" value="SGNH hydrolase"/>
    <property type="match status" value="1"/>
</dbReference>
<gene>
    <name evidence="2" type="ORF">OLX77_02755</name>
</gene>
<evidence type="ECO:0000313" key="2">
    <source>
        <dbReference type="EMBL" id="MDG4475080.1"/>
    </source>
</evidence>
<reference evidence="2" key="1">
    <citation type="journal article" date="2022" name="bioRxiv">
        <title>Thiovibrio frasassiensisgen. nov., sp. nov., an autotrophic, elemental sulfur disproportionating bacterium isolated from sulfidic karst sediment, and proposal of Thiovibrionaceae fam. nov.</title>
        <authorList>
            <person name="Aronson H."/>
            <person name="Thomas C."/>
            <person name="Bhattacharyya M."/>
            <person name="Eckstein S."/>
            <person name="Jensen S."/>
            <person name="Barco R."/>
            <person name="Macalady J."/>
            <person name="Amend J."/>
        </authorList>
    </citation>
    <scope>NUCLEOTIDE SEQUENCE</scope>
    <source>
        <strain evidence="2">RS19-109</strain>
    </source>
</reference>
<dbReference type="RefSeq" id="WP_307632056.1">
    <property type="nucleotide sequence ID" value="NZ_JAPHEH010000001.1"/>
</dbReference>
<name>A0A9X4MF89_9BACT</name>
<dbReference type="AlphaFoldDB" id="A0A9X4MF89"/>
<organism evidence="2 3">
    <name type="scientific">Thiovibrio frasassiensis</name>
    <dbReference type="NCBI Taxonomy" id="2984131"/>
    <lineage>
        <taxon>Bacteria</taxon>
        <taxon>Pseudomonadati</taxon>
        <taxon>Thermodesulfobacteriota</taxon>
        <taxon>Desulfobulbia</taxon>
        <taxon>Desulfobulbales</taxon>
        <taxon>Thiovibrionaceae</taxon>
        <taxon>Thiovibrio</taxon>
    </lineage>
</organism>
<dbReference type="GO" id="GO:0016788">
    <property type="term" value="F:hydrolase activity, acting on ester bonds"/>
    <property type="evidence" value="ECO:0007669"/>
    <property type="project" value="UniProtKB-ARBA"/>
</dbReference>
<dbReference type="InterPro" id="IPR013830">
    <property type="entry name" value="SGNH_hydro"/>
</dbReference>